<dbReference type="CTD" id="4541"/>
<dbReference type="GeneID" id="60253712"/>
<keyword evidence="1" id="KW-0812">Transmembrane</keyword>
<keyword evidence="2" id="KW-0496">Mitochondrion</keyword>
<geneLocation type="mitochondrion" evidence="2"/>
<dbReference type="AlphaFoldDB" id="A0A7L8EZS6"/>
<evidence type="ECO:0000256" key="1">
    <source>
        <dbReference type="SAM" id="Phobius"/>
    </source>
</evidence>
<dbReference type="RefSeq" id="YP_009945171.1">
    <property type="nucleotide sequence ID" value="NC_051486.1"/>
</dbReference>
<feature type="transmembrane region" description="Helical" evidence="1">
    <location>
        <begin position="30"/>
        <end position="49"/>
    </location>
</feature>
<feature type="transmembrane region" description="Helical" evidence="1">
    <location>
        <begin position="137"/>
        <end position="164"/>
    </location>
</feature>
<evidence type="ECO:0000313" key="2">
    <source>
        <dbReference type="EMBL" id="QOE17534.1"/>
    </source>
</evidence>
<reference evidence="2" key="1">
    <citation type="submission" date="2020-02" db="EMBL/GenBank/DDBJ databases">
        <title>Complete mitochondrial genome of the pharaoh ant, Monomorium pharaonis (Hymenoptera; Formicidae).</title>
        <authorList>
            <person name="Park J."/>
            <person name="Xi H."/>
            <person name="Park J."/>
        </authorList>
    </citation>
    <scope>NUCLEOTIDE SEQUENCE</scope>
</reference>
<name>A0A7L8EZS6_MONPH</name>
<keyword evidence="1" id="KW-0472">Membrane</keyword>
<organism evidence="2">
    <name type="scientific">Monomorium pharaonis</name>
    <name type="common">Pharaoh ant</name>
    <dbReference type="NCBI Taxonomy" id="307658"/>
    <lineage>
        <taxon>Eukaryota</taxon>
        <taxon>Metazoa</taxon>
        <taxon>Ecdysozoa</taxon>
        <taxon>Arthropoda</taxon>
        <taxon>Hexapoda</taxon>
        <taxon>Insecta</taxon>
        <taxon>Pterygota</taxon>
        <taxon>Neoptera</taxon>
        <taxon>Endopterygota</taxon>
        <taxon>Hymenoptera</taxon>
        <taxon>Apocrita</taxon>
        <taxon>Aculeata</taxon>
        <taxon>Formicoidea</taxon>
        <taxon>Formicidae</taxon>
        <taxon>Myrmicinae</taxon>
        <taxon>Monomorium</taxon>
    </lineage>
</organism>
<sequence length="175" mass="20981">MMKLEYFMGMLMIILLMIMYLMGINYLHPIILIILMIMYSLVVCLLLSINTYNYMYSIMFFLIMISGLLIIFLYFASLVSNEENKIKVNLFILNMTILNLMIMFYFMGLMKYKSYYSMEINKMIDINMSLFNNILKIYYYPFNSFTLLCLFYLLITLFVVIKICSIQDKSLRKLN</sequence>
<feature type="transmembrane region" description="Helical" evidence="1">
    <location>
        <begin position="6"/>
        <end position="23"/>
    </location>
</feature>
<protein>
    <submittedName>
        <fullName evidence="2">NADH dehydrogenase subunit 6</fullName>
    </submittedName>
</protein>
<gene>
    <name evidence="2" type="primary">ND6</name>
</gene>
<feature type="transmembrane region" description="Helical" evidence="1">
    <location>
        <begin position="55"/>
        <end position="76"/>
    </location>
</feature>
<keyword evidence="1" id="KW-1133">Transmembrane helix</keyword>
<proteinExistence type="predicted"/>
<accession>A0A7L8EZS6</accession>
<feature type="transmembrane region" description="Helical" evidence="1">
    <location>
        <begin position="88"/>
        <end position="108"/>
    </location>
</feature>
<dbReference type="EMBL" id="MT038041">
    <property type="protein sequence ID" value="QOE17534.1"/>
    <property type="molecule type" value="Genomic_DNA"/>
</dbReference>